<comment type="caution">
    <text evidence="4">The sequence shown here is derived from an EMBL/GenBank/DDBJ whole genome shotgun (WGS) entry which is preliminary data.</text>
</comment>
<proteinExistence type="inferred from homology"/>
<dbReference type="AlphaFoldDB" id="A0A286U9N7"/>
<dbReference type="OrthoDB" id="307488at2759"/>
<organism evidence="4 5">
    <name type="scientific">Pyrrhoderma noxium</name>
    <dbReference type="NCBI Taxonomy" id="2282107"/>
    <lineage>
        <taxon>Eukaryota</taxon>
        <taxon>Fungi</taxon>
        <taxon>Dikarya</taxon>
        <taxon>Basidiomycota</taxon>
        <taxon>Agaricomycotina</taxon>
        <taxon>Agaricomycetes</taxon>
        <taxon>Hymenochaetales</taxon>
        <taxon>Hymenochaetaceae</taxon>
        <taxon>Pyrrhoderma</taxon>
    </lineage>
</organism>
<feature type="compositionally biased region" description="Low complexity" evidence="3">
    <location>
        <begin position="45"/>
        <end position="55"/>
    </location>
</feature>
<comment type="similarity">
    <text evidence="1 2">Belongs to the YPI1 family.</text>
</comment>
<dbReference type="PANTHER" id="PTHR20835">
    <property type="entry name" value="E3 UBIQUITIN-PROTEIN LIGASE PPP1R11-RELATED"/>
    <property type="match status" value="1"/>
</dbReference>
<feature type="compositionally biased region" description="Basic residues" evidence="3">
    <location>
        <begin position="188"/>
        <end position="197"/>
    </location>
</feature>
<keyword evidence="5" id="KW-1185">Reference proteome</keyword>
<dbReference type="InParanoid" id="A0A286U9N7"/>
<dbReference type="GO" id="GO:0008157">
    <property type="term" value="F:protein phosphatase 1 binding"/>
    <property type="evidence" value="ECO:0007669"/>
    <property type="project" value="TreeGrafter"/>
</dbReference>
<feature type="compositionally biased region" description="Acidic residues" evidence="3">
    <location>
        <begin position="103"/>
        <end position="114"/>
    </location>
</feature>
<feature type="compositionally biased region" description="Polar residues" evidence="3">
    <location>
        <begin position="1"/>
        <end position="19"/>
    </location>
</feature>
<evidence type="ECO:0000313" key="4">
    <source>
        <dbReference type="EMBL" id="PAV16301.1"/>
    </source>
</evidence>
<evidence type="ECO:0000256" key="1">
    <source>
        <dbReference type="ARBA" id="ARBA00005605"/>
    </source>
</evidence>
<sequence length="197" mass="21348">MRPSTGTPNDGSRTITIRDSQPREEGDEGAGASDVNVDGVDQTGRDVGVLRLRGGPSNQPRVSWKEDVVDNEGMGKKKSKICCIYHKPRRFDESSSESSDSSSGDDDSGPDSDSDSGRAQPGGRLRNHRHNHGHNHNHSRRSHHDHHDCGDTHAEGGSTRSTSRNGGGVVESIDPDKPDVNAYEKQPKSRKGKAVEH</sequence>
<comment type="function">
    <text evidence="2">Regulator of type 1 phosphatases which maintains protein phosphatase activity under strict control.</text>
</comment>
<gene>
    <name evidence="4" type="ORF">PNOK_0792100</name>
</gene>
<evidence type="ECO:0000313" key="5">
    <source>
        <dbReference type="Proteomes" id="UP000217199"/>
    </source>
</evidence>
<reference evidence="4 5" key="1">
    <citation type="journal article" date="2017" name="Mol. Ecol.">
        <title>Comparative and population genomic landscape of Phellinus noxius: A hypervariable fungus causing root rot in trees.</title>
        <authorList>
            <person name="Chung C.L."/>
            <person name="Lee T.J."/>
            <person name="Akiba M."/>
            <person name="Lee H.H."/>
            <person name="Kuo T.H."/>
            <person name="Liu D."/>
            <person name="Ke H.M."/>
            <person name="Yokoi T."/>
            <person name="Roa M.B."/>
            <person name="Lu M.J."/>
            <person name="Chang Y.Y."/>
            <person name="Ann P.J."/>
            <person name="Tsai J.N."/>
            <person name="Chen C.Y."/>
            <person name="Tzean S.S."/>
            <person name="Ota Y."/>
            <person name="Hattori T."/>
            <person name="Sahashi N."/>
            <person name="Liou R.F."/>
            <person name="Kikuchi T."/>
            <person name="Tsai I.J."/>
        </authorList>
    </citation>
    <scope>NUCLEOTIDE SEQUENCE [LARGE SCALE GENOMIC DNA]</scope>
    <source>
        <strain evidence="4 5">FFPRI411160</strain>
    </source>
</reference>
<evidence type="ECO:0000256" key="2">
    <source>
        <dbReference type="RuleBase" id="RU367162"/>
    </source>
</evidence>
<dbReference type="InterPro" id="IPR011107">
    <property type="entry name" value="PPI_Ypi1"/>
</dbReference>
<dbReference type="Proteomes" id="UP000217199">
    <property type="component" value="Unassembled WGS sequence"/>
</dbReference>
<dbReference type="GO" id="GO:0004865">
    <property type="term" value="F:protein serine/threonine phosphatase inhibitor activity"/>
    <property type="evidence" value="ECO:0007669"/>
    <property type="project" value="UniProtKB-UniRule"/>
</dbReference>
<feature type="compositionally biased region" description="Basic and acidic residues" evidence="3">
    <location>
        <begin position="145"/>
        <end position="154"/>
    </location>
</feature>
<dbReference type="GO" id="GO:0005634">
    <property type="term" value="C:nucleus"/>
    <property type="evidence" value="ECO:0007669"/>
    <property type="project" value="UniProtKB-SubCell"/>
</dbReference>
<dbReference type="STRING" id="2282107.A0A286U9N7"/>
<feature type="region of interest" description="Disordered" evidence="3">
    <location>
        <begin position="1"/>
        <end position="197"/>
    </location>
</feature>
<feature type="compositionally biased region" description="Basic residues" evidence="3">
    <location>
        <begin position="125"/>
        <end position="144"/>
    </location>
</feature>
<evidence type="ECO:0000256" key="3">
    <source>
        <dbReference type="SAM" id="MobiDB-lite"/>
    </source>
</evidence>
<name>A0A286U9N7_9AGAM</name>
<dbReference type="Pfam" id="PF07491">
    <property type="entry name" value="PPI_Ypi1"/>
    <property type="match status" value="1"/>
</dbReference>
<dbReference type="EMBL" id="NBII01000008">
    <property type="protein sequence ID" value="PAV16301.1"/>
    <property type="molecule type" value="Genomic_DNA"/>
</dbReference>
<accession>A0A286U9N7</accession>
<dbReference type="PANTHER" id="PTHR20835:SF0">
    <property type="entry name" value="E3 UBIQUITIN-PROTEIN LIGASE PPP1R11"/>
    <property type="match status" value="1"/>
</dbReference>
<protein>
    <recommendedName>
        <fullName evidence="2">Type 1 phosphatases regulator</fullName>
    </recommendedName>
</protein>
<keyword evidence="4" id="KW-0650">Protein phosphatase inhibitor</keyword>
<keyword evidence="2" id="KW-0539">Nucleus</keyword>
<comment type="subcellular location">
    <subcellularLocation>
        <location evidence="2">Nucleus</location>
    </subcellularLocation>
</comment>